<name>A0A8J3ZMV4_9ACTN</name>
<evidence type="ECO:0000313" key="5">
    <source>
        <dbReference type="Proteomes" id="UP000635606"/>
    </source>
</evidence>
<feature type="binding site" evidence="2">
    <location>
        <position position="500"/>
    </location>
    <ligand>
        <name>Fe cation</name>
        <dbReference type="ChEBI" id="CHEBI:24875"/>
    </ligand>
</feature>
<comment type="similarity">
    <text evidence="1 2">Belongs to the polypeptide deformylase family.</text>
</comment>
<evidence type="ECO:0000256" key="2">
    <source>
        <dbReference type="HAMAP-Rule" id="MF_00163"/>
    </source>
</evidence>
<comment type="function">
    <text evidence="2">Removes the formyl group from the N-terminal Met of newly synthesized proteins. Requires at least a dipeptide for an efficient rate of reaction. N-terminal L-methionine is a prerequisite for activity but the enzyme has broad specificity at other positions.</text>
</comment>
<evidence type="ECO:0000256" key="1">
    <source>
        <dbReference type="ARBA" id="ARBA00010759"/>
    </source>
</evidence>
<dbReference type="AlphaFoldDB" id="A0A8J3ZMV4"/>
<evidence type="ECO:0000313" key="4">
    <source>
        <dbReference type="EMBL" id="GIJ65872.1"/>
    </source>
</evidence>
<dbReference type="PANTHER" id="PTHR10458:SF22">
    <property type="entry name" value="PEPTIDE DEFORMYLASE"/>
    <property type="match status" value="1"/>
</dbReference>
<dbReference type="PROSITE" id="PS50943">
    <property type="entry name" value="HTH_CROC1"/>
    <property type="match status" value="1"/>
</dbReference>
<dbReference type="GO" id="GO:0003677">
    <property type="term" value="F:DNA binding"/>
    <property type="evidence" value="ECO:0007669"/>
    <property type="project" value="InterPro"/>
</dbReference>
<dbReference type="SUPFAM" id="SSF56420">
    <property type="entry name" value="Peptide deformylase"/>
    <property type="match status" value="1"/>
</dbReference>
<feature type="domain" description="HTH cro/C1-type" evidence="3">
    <location>
        <begin position="19"/>
        <end position="67"/>
    </location>
</feature>
<dbReference type="HAMAP" id="MF_00163">
    <property type="entry name" value="Pep_deformylase"/>
    <property type="match status" value="1"/>
</dbReference>
<dbReference type="EMBL" id="BOPH01000010">
    <property type="protein sequence ID" value="GIJ65872.1"/>
    <property type="molecule type" value="Genomic_DNA"/>
</dbReference>
<comment type="catalytic activity">
    <reaction evidence="2">
        <text>N-terminal N-formyl-L-methionyl-[peptide] + H2O = N-terminal L-methionyl-[peptide] + formate</text>
        <dbReference type="Rhea" id="RHEA:24420"/>
        <dbReference type="Rhea" id="RHEA-COMP:10639"/>
        <dbReference type="Rhea" id="RHEA-COMP:10640"/>
        <dbReference type="ChEBI" id="CHEBI:15377"/>
        <dbReference type="ChEBI" id="CHEBI:15740"/>
        <dbReference type="ChEBI" id="CHEBI:49298"/>
        <dbReference type="ChEBI" id="CHEBI:64731"/>
        <dbReference type="EC" id="3.5.1.88"/>
    </reaction>
</comment>
<keyword evidence="5" id="KW-1185">Reference proteome</keyword>
<keyword evidence="2" id="KW-0408">Iron</keyword>
<dbReference type="PRINTS" id="PR01576">
    <property type="entry name" value="PDEFORMYLASE"/>
</dbReference>
<feature type="binding site" evidence="2">
    <location>
        <position position="496"/>
    </location>
    <ligand>
        <name>Fe cation</name>
        <dbReference type="ChEBI" id="CHEBI:24875"/>
    </ligand>
</feature>
<organism evidence="4 5">
    <name type="scientific">Virgisporangium ochraceum</name>
    <dbReference type="NCBI Taxonomy" id="65505"/>
    <lineage>
        <taxon>Bacteria</taxon>
        <taxon>Bacillati</taxon>
        <taxon>Actinomycetota</taxon>
        <taxon>Actinomycetes</taxon>
        <taxon>Micromonosporales</taxon>
        <taxon>Micromonosporaceae</taxon>
        <taxon>Virgisporangium</taxon>
    </lineage>
</organism>
<reference evidence="4" key="1">
    <citation type="submission" date="2021-01" db="EMBL/GenBank/DDBJ databases">
        <title>Whole genome shotgun sequence of Virgisporangium ochraceum NBRC 16418.</title>
        <authorList>
            <person name="Komaki H."/>
            <person name="Tamura T."/>
        </authorList>
    </citation>
    <scope>NUCLEOTIDE SEQUENCE</scope>
    <source>
        <strain evidence="4">NBRC 16418</strain>
    </source>
</reference>
<protein>
    <recommendedName>
        <fullName evidence="2">Peptide deformylase</fullName>
        <shortName evidence="2">PDF</shortName>
        <ecNumber evidence="2">3.5.1.88</ecNumber>
    </recommendedName>
    <alternativeName>
        <fullName evidence="2">Polypeptide deformylase</fullName>
    </alternativeName>
</protein>
<dbReference type="Pfam" id="PF13560">
    <property type="entry name" value="HTH_31"/>
    <property type="match status" value="1"/>
</dbReference>
<comment type="caution">
    <text evidence="4">The sequence shown here is derived from an EMBL/GenBank/DDBJ whole genome shotgun (WGS) entry which is preliminary data.</text>
</comment>
<dbReference type="Proteomes" id="UP000635606">
    <property type="component" value="Unassembled WGS sequence"/>
</dbReference>
<dbReference type="Pfam" id="PF01327">
    <property type="entry name" value="Pep_deformylase"/>
    <property type="match status" value="1"/>
</dbReference>
<keyword evidence="2" id="KW-0648">Protein biosynthesis</keyword>
<comment type="cofactor">
    <cofactor evidence="2">
        <name>Fe(2+)</name>
        <dbReference type="ChEBI" id="CHEBI:29033"/>
    </cofactor>
    <text evidence="2">Binds 1 Fe(2+) ion.</text>
</comment>
<dbReference type="InterPro" id="IPR036821">
    <property type="entry name" value="Peptide_deformylase_sf"/>
</dbReference>
<dbReference type="EC" id="3.5.1.88" evidence="2"/>
<dbReference type="InterPro" id="IPR001387">
    <property type="entry name" value="Cro/C1-type_HTH"/>
</dbReference>
<dbReference type="GO" id="GO:0006412">
    <property type="term" value="P:translation"/>
    <property type="evidence" value="ECO:0007669"/>
    <property type="project" value="UniProtKB-UniRule"/>
</dbReference>
<dbReference type="SUPFAM" id="SSF47413">
    <property type="entry name" value="lambda repressor-like DNA-binding domains"/>
    <property type="match status" value="1"/>
</dbReference>
<dbReference type="RefSeq" id="WP_203925865.1">
    <property type="nucleotide sequence ID" value="NZ_BOPH01000010.1"/>
</dbReference>
<dbReference type="SMART" id="SM00530">
    <property type="entry name" value="HTH_XRE"/>
    <property type="match status" value="1"/>
</dbReference>
<dbReference type="GO" id="GO:0042586">
    <property type="term" value="F:peptide deformylase activity"/>
    <property type="evidence" value="ECO:0007669"/>
    <property type="project" value="UniProtKB-UniRule"/>
</dbReference>
<dbReference type="Gene3D" id="1.10.260.40">
    <property type="entry name" value="lambda repressor-like DNA-binding domains"/>
    <property type="match status" value="1"/>
</dbReference>
<sequence length="531" mass="60151">MGTGESPVQRASAEFVTEFARWRLERGLSKKQLAAEMGFDPSYLSHVEAHRHRPTEDFARRAEAVLQAGGAIWRRFREYDELRASSRATRQAATAPAAQIPSQRDSDAWLPPSAGLVVEREVARLSYVDGRYRCTVRRSLYNAGNEPVTRYLIRVAVDRFPNESERSNQYHREHPLTWDELHLIASCGGERMEWRPKTDRDTFKEAWLLFENERGRFPLYPGQRAMIQYTYHVGADKWGPWFQRAVRLPTRRIRIELDLPMAMRPVVWGVETTLSAESVPLRTPIEQEIEGDRAVFGWQCENPPLHARYRLEWRFREPAESAVPAQRTVVAAGNGRGHYVPGRTEPAPAPPSVRMAAAGIIQRGADVLQSPGRWFDLPRESALAEETVERLGLALVHVARLHRFRKGIGLAAPQLGLSLAAAVVRPVGAREPIVLLNPRVVAASAETDEQFEGCLSFFDVRGLVARPLRLTVENSLISGERIRVTYEQAVARLVAHEIDHLNGQLYTDRMPEDAPLVPVTQYDQADQPWVY</sequence>
<dbReference type="GO" id="GO:0046872">
    <property type="term" value="F:metal ion binding"/>
    <property type="evidence" value="ECO:0007669"/>
    <property type="project" value="UniProtKB-KW"/>
</dbReference>
<feature type="binding site" evidence="2">
    <location>
        <position position="454"/>
    </location>
    <ligand>
        <name>Fe cation</name>
        <dbReference type="ChEBI" id="CHEBI:24875"/>
    </ligand>
</feature>
<keyword evidence="2" id="KW-0479">Metal-binding</keyword>
<gene>
    <name evidence="2" type="primary">def</name>
    <name evidence="4" type="ORF">Voc01_007890</name>
</gene>
<dbReference type="InterPro" id="IPR010982">
    <property type="entry name" value="Lambda_DNA-bd_dom_sf"/>
</dbReference>
<dbReference type="CDD" id="cd00093">
    <property type="entry name" value="HTH_XRE"/>
    <property type="match status" value="1"/>
</dbReference>
<keyword evidence="2" id="KW-0378">Hydrolase</keyword>
<accession>A0A8J3ZMV4</accession>
<feature type="active site" evidence="2">
    <location>
        <position position="497"/>
    </location>
</feature>
<proteinExistence type="inferred from homology"/>
<evidence type="ECO:0000259" key="3">
    <source>
        <dbReference type="PROSITE" id="PS50943"/>
    </source>
</evidence>
<dbReference type="InterPro" id="IPR023635">
    <property type="entry name" value="Peptide_deformylase"/>
</dbReference>
<dbReference type="PANTHER" id="PTHR10458">
    <property type="entry name" value="PEPTIDE DEFORMYLASE"/>
    <property type="match status" value="1"/>
</dbReference>
<dbReference type="Gene3D" id="3.90.45.10">
    <property type="entry name" value="Peptide deformylase"/>
    <property type="match status" value="1"/>
</dbReference>